<dbReference type="AlphaFoldDB" id="G2Q421"/>
<reference evidence="2 3" key="1">
    <citation type="journal article" date="2011" name="Nat. Biotechnol.">
        <title>Comparative genomic analysis of the thermophilic biomass-degrading fungi Myceliophthora thermophila and Thielavia terrestris.</title>
        <authorList>
            <person name="Berka R.M."/>
            <person name="Grigoriev I.V."/>
            <person name="Otillar R."/>
            <person name="Salamov A."/>
            <person name="Grimwood J."/>
            <person name="Reid I."/>
            <person name="Ishmael N."/>
            <person name="John T."/>
            <person name="Darmond C."/>
            <person name="Moisan M.-C."/>
            <person name="Henrissat B."/>
            <person name="Coutinho P.M."/>
            <person name="Lombard V."/>
            <person name="Natvig D.O."/>
            <person name="Lindquist E."/>
            <person name="Schmutz J."/>
            <person name="Lucas S."/>
            <person name="Harris P."/>
            <person name="Powlowski J."/>
            <person name="Bellemare A."/>
            <person name="Taylor D."/>
            <person name="Butler G."/>
            <person name="de Vries R.P."/>
            <person name="Allijn I.E."/>
            <person name="van den Brink J."/>
            <person name="Ushinsky S."/>
            <person name="Storms R."/>
            <person name="Powell A.J."/>
            <person name="Paulsen I.T."/>
            <person name="Elbourne L.D.H."/>
            <person name="Baker S.E."/>
            <person name="Magnuson J."/>
            <person name="LaBoissiere S."/>
            <person name="Clutterbuck A.J."/>
            <person name="Martinez D."/>
            <person name="Wogulis M."/>
            <person name="de Leon A.L."/>
            <person name="Rey M.W."/>
            <person name="Tsang A."/>
        </authorList>
    </citation>
    <scope>NUCLEOTIDE SEQUENCE [LARGE SCALE GENOMIC DNA]</scope>
    <source>
        <strain evidence="3">ATCC 42464 / BCRC 31852 / DSM 1799</strain>
    </source>
</reference>
<feature type="region of interest" description="Disordered" evidence="1">
    <location>
        <begin position="230"/>
        <end position="298"/>
    </location>
</feature>
<evidence type="ECO:0000313" key="2">
    <source>
        <dbReference type="EMBL" id="AEO53620.1"/>
    </source>
</evidence>
<feature type="compositionally biased region" description="Low complexity" evidence="1">
    <location>
        <begin position="90"/>
        <end position="104"/>
    </location>
</feature>
<dbReference type="VEuPathDB" id="FungiDB:MYCTH_2295193"/>
<evidence type="ECO:0000256" key="1">
    <source>
        <dbReference type="SAM" id="MobiDB-lite"/>
    </source>
</evidence>
<dbReference type="Proteomes" id="UP000007322">
    <property type="component" value="Chromosome 1"/>
</dbReference>
<accession>G2Q421</accession>
<feature type="compositionally biased region" description="Polar residues" evidence="1">
    <location>
        <begin position="75"/>
        <end position="89"/>
    </location>
</feature>
<evidence type="ECO:0000313" key="3">
    <source>
        <dbReference type="Proteomes" id="UP000007322"/>
    </source>
</evidence>
<dbReference type="EMBL" id="CP003002">
    <property type="protein sequence ID" value="AEO53620.1"/>
    <property type="molecule type" value="Genomic_DNA"/>
</dbReference>
<dbReference type="OMA" id="FTMAMML"/>
<dbReference type="eggNOG" id="ENOG502SAMI">
    <property type="taxonomic scope" value="Eukaryota"/>
</dbReference>
<dbReference type="PANTHER" id="PTHR28527">
    <property type="entry name" value="MATING-TYPE SWITCHING PROTEIN SWI2-RELATED"/>
    <property type="match status" value="1"/>
</dbReference>
<dbReference type="InParanoid" id="G2Q421"/>
<protein>
    <recommendedName>
        <fullName evidence="4">Swi5-dependent recombination DNA repair protein 1</fullName>
    </recommendedName>
</protein>
<dbReference type="RefSeq" id="XP_003658865.1">
    <property type="nucleotide sequence ID" value="XM_003658817.1"/>
</dbReference>
<feature type="region of interest" description="Disordered" evidence="1">
    <location>
        <begin position="1"/>
        <end position="132"/>
    </location>
</feature>
<sequence>MTFQTPGAPAAKRRRIEEANATLRKPFRSPLISRRDGNPPGSESQQNSPSVNRGSFSTKINAQAPTTPAPARGYRSSSAATPLSSVQNRAPSAAGPKAPASPTSRQSCNPGRGTTELRPGTAAGENPAEQGDLLHQLHLAQADLGNLLRSTQSRLDLARQARHIEQASATKSGPGEPVDAELRAMTARWKSTSRQAAEELFGLIRERVEGMGGVKAWGATRRWQHGSSWATMEGESTGGRKGDTVGEEGNGVFEGEEVVAVEEEKKTRDEEEEEDAESSLNIEPDVLGYDPVEEKWRD</sequence>
<proteinExistence type="predicted"/>
<feature type="compositionally biased region" description="Polar residues" evidence="1">
    <location>
        <begin position="41"/>
        <end position="66"/>
    </location>
</feature>
<dbReference type="Gene3D" id="6.10.140.1020">
    <property type="match status" value="1"/>
</dbReference>
<keyword evidence="3" id="KW-1185">Reference proteome</keyword>
<dbReference type="GeneID" id="11508193"/>
<organism evidence="2 3">
    <name type="scientific">Thermothelomyces thermophilus (strain ATCC 42464 / BCRC 31852 / DSM 1799)</name>
    <name type="common">Sporotrichum thermophile</name>
    <dbReference type="NCBI Taxonomy" id="573729"/>
    <lineage>
        <taxon>Eukaryota</taxon>
        <taxon>Fungi</taxon>
        <taxon>Dikarya</taxon>
        <taxon>Ascomycota</taxon>
        <taxon>Pezizomycotina</taxon>
        <taxon>Sordariomycetes</taxon>
        <taxon>Sordariomycetidae</taxon>
        <taxon>Sordariales</taxon>
        <taxon>Chaetomiaceae</taxon>
        <taxon>Thermothelomyces</taxon>
    </lineage>
</organism>
<dbReference type="GO" id="GO:0006310">
    <property type="term" value="P:DNA recombination"/>
    <property type="evidence" value="ECO:0007669"/>
    <property type="project" value="TreeGrafter"/>
</dbReference>
<dbReference type="HOGENOM" id="CLU_045012_0_0_1"/>
<dbReference type="KEGG" id="mtm:MYCTH_2295193"/>
<dbReference type="STRING" id="573729.G2Q421"/>
<gene>
    <name evidence="2" type="ORF">MYCTH_2295193</name>
</gene>
<evidence type="ECO:0008006" key="4">
    <source>
        <dbReference type="Google" id="ProtNLM"/>
    </source>
</evidence>
<name>G2Q421_THET4</name>
<dbReference type="PANTHER" id="PTHR28527:SF1">
    <property type="entry name" value="SWI5-DEPENDENT RECOMBINATION DNA REPAIR PROTEIN 1"/>
    <property type="match status" value="1"/>
</dbReference>
<dbReference type="OrthoDB" id="27934at2759"/>